<dbReference type="SUPFAM" id="SSF56300">
    <property type="entry name" value="Metallo-dependent phosphatases"/>
    <property type="match status" value="1"/>
</dbReference>
<dbReference type="CDD" id="cd00841">
    <property type="entry name" value="MPP_YfcE"/>
    <property type="match status" value="1"/>
</dbReference>
<evidence type="ECO:0000259" key="3">
    <source>
        <dbReference type="Pfam" id="PF12850"/>
    </source>
</evidence>
<dbReference type="RefSeq" id="WP_289548941.1">
    <property type="nucleotide sequence ID" value="NZ_CAKMHU010000005.1"/>
</dbReference>
<reference evidence="4" key="1">
    <citation type="journal article" date="2021" name="PeerJ">
        <title>Extensive microbial diversity within the chicken gut microbiome revealed by metagenomics and culture.</title>
        <authorList>
            <person name="Gilroy R."/>
            <person name="Ravi A."/>
            <person name="Getino M."/>
            <person name="Pursley I."/>
            <person name="Horton D.L."/>
            <person name="Alikhan N.F."/>
            <person name="Baker D."/>
            <person name="Gharbi K."/>
            <person name="Hall N."/>
            <person name="Watson M."/>
            <person name="Adriaenssens E.M."/>
            <person name="Foster-Nyarko E."/>
            <person name="Jarju S."/>
            <person name="Secka A."/>
            <person name="Antonio M."/>
            <person name="Oren A."/>
            <person name="Chaudhuri R.R."/>
            <person name="La Ragione R."/>
            <person name="Hildebrand F."/>
            <person name="Pallen M.J."/>
        </authorList>
    </citation>
    <scope>NUCLEOTIDE SEQUENCE</scope>
    <source>
        <strain evidence="4">7318</strain>
    </source>
</reference>
<dbReference type="InterPro" id="IPR024654">
    <property type="entry name" value="Calcineurin-like_PHP_lpxH"/>
</dbReference>
<comment type="cofactor">
    <cofactor evidence="2">
        <name>a divalent metal cation</name>
        <dbReference type="ChEBI" id="CHEBI:60240"/>
    </cofactor>
</comment>
<accession>A0A921HQ29</accession>
<dbReference type="GO" id="GO:0016787">
    <property type="term" value="F:hydrolase activity"/>
    <property type="evidence" value="ECO:0007669"/>
    <property type="project" value="UniProtKB-UniRule"/>
</dbReference>
<dbReference type="EMBL" id="DYVR01000116">
    <property type="protein sequence ID" value="HJF84881.1"/>
    <property type="molecule type" value="Genomic_DNA"/>
</dbReference>
<dbReference type="Gene3D" id="3.60.21.10">
    <property type="match status" value="1"/>
</dbReference>
<protein>
    <recommendedName>
        <fullName evidence="2">Phosphoesterase</fullName>
        <ecNumber evidence="2">3.1.4.-</ecNumber>
    </recommendedName>
</protein>
<dbReference type="InterPro" id="IPR000979">
    <property type="entry name" value="Phosphodiesterase_MJ0936/Vps29"/>
</dbReference>
<feature type="domain" description="Calcineurin-like phosphoesterase" evidence="3">
    <location>
        <begin position="1"/>
        <end position="147"/>
    </location>
</feature>
<reference evidence="4" key="2">
    <citation type="submission" date="2021-09" db="EMBL/GenBank/DDBJ databases">
        <authorList>
            <person name="Gilroy R."/>
        </authorList>
    </citation>
    <scope>NUCLEOTIDE SEQUENCE</scope>
    <source>
        <strain evidence="4">7318</strain>
    </source>
</reference>
<dbReference type="Pfam" id="PF12850">
    <property type="entry name" value="Metallophos_2"/>
    <property type="match status" value="1"/>
</dbReference>
<gene>
    <name evidence="4" type="ORF">K8V65_04400</name>
</gene>
<evidence type="ECO:0000256" key="1">
    <source>
        <dbReference type="ARBA" id="ARBA00008950"/>
    </source>
</evidence>
<evidence type="ECO:0000313" key="4">
    <source>
        <dbReference type="EMBL" id="HJF84881.1"/>
    </source>
</evidence>
<evidence type="ECO:0000313" key="5">
    <source>
        <dbReference type="Proteomes" id="UP000780768"/>
    </source>
</evidence>
<dbReference type="InterPro" id="IPR041802">
    <property type="entry name" value="MPP_YfcE"/>
</dbReference>
<dbReference type="AlphaFoldDB" id="A0A921HQ29"/>
<dbReference type="Proteomes" id="UP000780768">
    <property type="component" value="Unassembled WGS sequence"/>
</dbReference>
<proteinExistence type="inferred from homology"/>
<comment type="similarity">
    <text evidence="1 2">Belongs to the metallophosphoesterase superfamily. YfcE family.</text>
</comment>
<dbReference type="GO" id="GO:0046872">
    <property type="term" value="F:metal ion binding"/>
    <property type="evidence" value="ECO:0007669"/>
    <property type="project" value="UniProtKB-KW"/>
</dbReference>
<sequence>MKLGIMSDSHYNLDAIDDAVCLADDVDVWFHAGDSIEDAQYLEKVSGKKVYAVAGNVDWTADGPDSILVDIGGIRIFMTHGHAYNVKTGLEYLNEQAEDVNADLIIYGHSHVGLKKTIGNRLFVNPGSVSEPRDGLFPSFMTATIENGQIRIKRIFIK</sequence>
<keyword evidence="2" id="KW-0479">Metal-binding</keyword>
<organism evidence="4 5">
    <name type="scientific">Megamonas hypermegale</name>
    <dbReference type="NCBI Taxonomy" id="158847"/>
    <lineage>
        <taxon>Bacteria</taxon>
        <taxon>Bacillati</taxon>
        <taxon>Bacillota</taxon>
        <taxon>Negativicutes</taxon>
        <taxon>Selenomonadales</taxon>
        <taxon>Selenomonadaceae</taxon>
        <taxon>Megamonas</taxon>
    </lineage>
</organism>
<dbReference type="PANTHER" id="PTHR11124">
    <property type="entry name" value="VACUOLAR SORTING PROTEIN VPS29"/>
    <property type="match status" value="1"/>
</dbReference>
<dbReference type="InterPro" id="IPR029052">
    <property type="entry name" value="Metallo-depent_PP-like"/>
</dbReference>
<comment type="caution">
    <text evidence="4">The sequence shown here is derived from an EMBL/GenBank/DDBJ whole genome shotgun (WGS) entry which is preliminary data.</text>
</comment>
<evidence type="ECO:0000256" key="2">
    <source>
        <dbReference type="RuleBase" id="RU362039"/>
    </source>
</evidence>
<dbReference type="NCBIfam" id="TIGR00040">
    <property type="entry name" value="yfcE"/>
    <property type="match status" value="1"/>
</dbReference>
<dbReference type="EC" id="3.1.4.-" evidence="2"/>
<name>A0A921HQ29_9FIRM</name>